<evidence type="ECO:0000256" key="1">
    <source>
        <dbReference type="ARBA" id="ARBA00022574"/>
    </source>
</evidence>
<feature type="compositionally biased region" description="Acidic residues" evidence="5">
    <location>
        <begin position="215"/>
        <end position="226"/>
    </location>
</feature>
<dbReference type="AlphaFoldDB" id="A0AAV5QM94"/>
<dbReference type="InterPro" id="IPR036322">
    <property type="entry name" value="WD40_repeat_dom_sf"/>
</dbReference>
<sequence>MKQDDDDDLVRPFLTKHIPVANNTQRLNGPAIHSYCYRHNPDIKCNKDADQQRMCSIQTSIDKLPSSDQKAISNVWSVFSAAPNSQRILILQGILSQCCFHQLSFLSSEVKELVKIDFIGTLPVELSLKILCYLDCASLCNAAQVSRTWKRLADDDRVWHHLCKQHIDRKCPNCGWGLPLLYMKRARSGKYSSKNHKDDKMKITPVKEEEKGVGEEEEEEEEEEEDHQAKITPVGTDAPVITNVPSDICSSSSKLPSLKRPAPNSSKDLIKPPVAKRPRTRPWKSVYSERYKVERNWRKGIFKIKRFEGHSDGILCLQFNHKILITGSYDCTVKVWDLKTCKVIRTLVGHTRGVKTLVFDDKKVITGSLDGTIMVWNLATGTSLSTYRGHSDGIMSVDMLGKTIVSGSADKTIKIWNVETRTCHTLRGHTDWVNSVKIHGPSKTIISASDDCTIRIWSLENNSCLKVFSGPNGHIGQVQCALPLTIHDTIVEDENSDEETESPENRAAHNDTPRTNNVVASTAIASVENSSNLVNSQINGALPSHILSCGLDNQIKLWDVNSGRCIRTQFGHVEGVWSVSADTFRIVSGSHDKLVKVWDLQSGKCIHTFGGQHKASVSCVKLTDSRFAAGDESGMVKMYCFDDLEDDEVWMGNEPQS</sequence>
<evidence type="ECO:0000313" key="7">
    <source>
        <dbReference type="EMBL" id="GMM35751.1"/>
    </source>
</evidence>
<name>A0AAV5QM94_9ASCO</name>
<dbReference type="SMART" id="SM00320">
    <property type="entry name" value="WD40"/>
    <property type="match status" value="7"/>
</dbReference>
<dbReference type="GO" id="GO:0031146">
    <property type="term" value="P:SCF-dependent proteasomal ubiquitin-dependent protein catabolic process"/>
    <property type="evidence" value="ECO:0007669"/>
    <property type="project" value="UniProtKB-ARBA"/>
</dbReference>
<dbReference type="InterPro" id="IPR015943">
    <property type="entry name" value="WD40/YVTN_repeat-like_dom_sf"/>
</dbReference>
<dbReference type="CDD" id="cd22147">
    <property type="entry name" value="F-box_SpPof1-like"/>
    <property type="match status" value="1"/>
</dbReference>
<feature type="repeat" description="WD" evidence="4">
    <location>
        <begin position="569"/>
        <end position="608"/>
    </location>
</feature>
<feature type="region of interest" description="Disordered" evidence="5">
    <location>
        <begin position="249"/>
        <end position="276"/>
    </location>
</feature>
<feature type="compositionally biased region" description="Low complexity" evidence="5">
    <location>
        <begin position="250"/>
        <end position="261"/>
    </location>
</feature>
<dbReference type="GO" id="GO:0016874">
    <property type="term" value="F:ligase activity"/>
    <property type="evidence" value="ECO:0007669"/>
    <property type="project" value="UniProtKB-KW"/>
</dbReference>
<feature type="repeat" description="WD" evidence="4">
    <location>
        <begin position="307"/>
        <end position="346"/>
    </location>
</feature>
<dbReference type="Proteomes" id="UP001360560">
    <property type="component" value="Unassembled WGS sequence"/>
</dbReference>
<dbReference type="PROSITE" id="PS00678">
    <property type="entry name" value="WD_REPEATS_1"/>
    <property type="match status" value="4"/>
</dbReference>
<feature type="region of interest" description="Disordered" evidence="5">
    <location>
        <begin position="493"/>
        <end position="513"/>
    </location>
</feature>
<feature type="repeat" description="WD" evidence="4">
    <location>
        <begin position="347"/>
        <end position="386"/>
    </location>
</feature>
<keyword evidence="8" id="KW-1185">Reference proteome</keyword>
<dbReference type="SMART" id="SM00256">
    <property type="entry name" value="FBOX"/>
    <property type="match status" value="1"/>
</dbReference>
<dbReference type="InterPro" id="IPR019775">
    <property type="entry name" value="WD40_repeat_CS"/>
</dbReference>
<dbReference type="PROSITE" id="PS50082">
    <property type="entry name" value="WD_REPEATS_2"/>
    <property type="match status" value="6"/>
</dbReference>
<dbReference type="GO" id="GO:1990756">
    <property type="term" value="F:ubiquitin-like ligase-substrate adaptor activity"/>
    <property type="evidence" value="ECO:0007669"/>
    <property type="project" value="UniProtKB-ARBA"/>
</dbReference>
<feature type="compositionally biased region" description="Acidic residues" evidence="5">
    <location>
        <begin position="493"/>
        <end position="502"/>
    </location>
</feature>
<evidence type="ECO:0000313" key="8">
    <source>
        <dbReference type="Proteomes" id="UP001360560"/>
    </source>
</evidence>
<evidence type="ECO:0000259" key="6">
    <source>
        <dbReference type="PROSITE" id="PS50181"/>
    </source>
</evidence>
<dbReference type="SUPFAM" id="SSF50978">
    <property type="entry name" value="WD40 repeat-like"/>
    <property type="match status" value="1"/>
</dbReference>
<dbReference type="InterPro" id="IPR001810">
    <property type="entry name" value="F-box_dom"/>
</dbReference>
<dbReference type="Pfam" id="PF12937">
    <property type="entry name" value="F-box-like"/>
    <property type="match status" value="1"/>
</dbReference>
<keyword evidence="3" id="KW-0833">Ubl conjugation pathway</keyword>
<comment type="caution">
    <text evidence="7">The sequence shown here is derived from an EMBL/GenBank/DDBJ whole genome shotgun (WGS) entry which is preliminary data.</text>
</comment>
<feature type="compositionally biased region" description="Basic and acidic residues" evidence="5">
    <location>
        <begin position="195"/>
        <end position="214"/>
    </location>
</feature>
<protein>
    <submittedName>
        <fullName evidence="7">Ubiquitin-binding SDF ubiquitin ligase complex subunit</fullName>
    </submittedName>
</protein>
<feature type="repeat" description="WD" evidence="4">
    <location>
        <begin position="426"/>
        <end position="467"/>
    </location>
</feature>
<dbReference type="PANTHER" id="PTHR19872">
    <property type="entry name" value="UBIQUITIN LIGASE SPECIFICITY FACTOR/HREP PROTEIN"/>
    <property type="match status" value="1"/>
</dbReference>
<dbReference type="InterPro" id="IPR001680">
    <property type="entry name" value="WD40_rpt"/>
</dbReference>
<keyword evidence="7" id="KW-0436">Ligase</keyword>
<dbReference type="PROSITE" id="PS50294">
    <property type="entry name" value="WD_REPEATS_REGION"/>
    <property type="match status" value="4"/>
</dbReference>
<accession>A0AAV5QM94</accession>
<dbReference type="GeneID" id="90073726"/>
<evidence type="ECO:0000256" key="4">
    <source>
        <dbReference type="PROSITE-ProRule" id="PRU00221"/>
    </source>
</evidence>
<feature type="repeat" description="WD" evidence="4">
    <location>
        <begin position="546"/>
        <end position="568"/>
    </location>
</feature>
<dbReference type="FunFam" id="1.20.1280.50:FF:000016">
    <property type="entry name" value="E3 ubiquitin ligase complex SCF subunit sconB"/>
    <property type="match status" value="1"/>
</dbReference>
<feature type="compositionally biased region" description="Basic and acidic residues" evidence="5">
    <location>
        <begin position="503"/>
        <end position="512"/>
    </location>
</feature>
<dbReference type="Gene3D" id="2.130.10.10">
    <property type="entry name" value="YVTN repeat-like/Quinoprotein amine dehydrogenase"/>
    <property type="match status" value="2"/>
</dbReference>
<feature type="region of interest" description="Disordered" evidence="5">
    <location>
        <begin position="191"/>
        <end position="229"/>
    </location>
</feature>
<feature type="repeat" description="WD" evidence="4">
    <location>
        <begin position="387"/>
        <end position="426"/>
    </location>
</feature>
<dbReference type="InterPro" id="IPR036047">
    <property type="entry name" value="F-box-like_dom_sf"/>
</dbReference>
<dbReference type="EMBL" id="BTFZ01000011">
    <property type="protein sequence ID" value="GMM35751.1"/>
    <property type="molecule type" value="Genomic_DNA"/>
</dbReference>
<gene>
    <name evidence="7" type="ORF">DASC09_030760</name>
</gene>
<dbReference type="GO" id="GO:0019005">
    <property type="term" value="C:SCF ubiquitin ligase complex"/>
    <property type="evidence" value="ECO:0007669"/>
    <property type="project" value="UniProtKB-ARBA"/>
</dbReference>
<dbReference type="InterPro" id="IPR051075">
    <property type="entry name" value="SCF_subunit_WD-repeat"/>
</dbReference>
<feature type="domain" description="F-box" evidence="6">
    <location>
        <begin position="116"/>
        <end position="162"/>
    </location>
</feature>
<reference evidence="7 8" key="1">
    <citation type="journal article" date="2023" name="Elife">
        <title>Identification of key yeast species and microbe-microbe interactions impacting larval growth of Drosophila in the wild.</title>
        <authorList>
            <person name="Mure A."/>
            <person name="Sugiura Y."/>
            <person name="Maeda R."/>
            <person name="Honda K."/>
            <person name="Sakurai N."/>
            <person name="Takahashi Y."/>
            <person name="Watada M."/>
            <person name="Katoh T."/>
            <person name="Gotoh A."/>
            <person name="Gotoh Y."/>
            <person name="Taniguchi I."/>
            <person name="Nakamura K."/>
            <person name="Hayashi T."/>
            <person name="Katayama T."/>
            <person name="Uemura T."/>
            <person name="Hattori Y."/>
        </authorList>
    </citation>
    <scope>NUCLEOTIDE SEQUENCE [LARGE SCALE GENOMIC DNA]</scope>
    <source>
        <strain evidence="7 8">SC-9</strain>
    </source>
</reference>
<dbReference type="PROSITE" id="PS50181">
    <property type="entry name" value="FBOX"/>
    <property type="match status" value="1"/>
</dbReference>
<dbReference type="PRINTS" id="PR00320">
    <property type="entry name" value="GPROTEINBRPT"/>
</dbReference>
<dbReference type="InterPro" id="IPR020472">
    <property type="entry name" value="WD40_PAC1"/>
</dbReference>
<dbReference type="PANTHER" id="PTHR19872:SF9">
    <property type="entry name" value="UBIQUITIN-BINDING SDF UBIQUITIN LIGASE COMPLEX SUBUNIT"/>
    <property type="match status" value="1"/>
</dbReference>
<evidence type="ECO:0000256" key="5">
    <source>
        <dbReference type="SAM" id="MobiDB-lite"/>
    </source>
</evidence>
<evidence type="ECO:0000256" key="2">
    <source>
        <dbReference type="ARBA" id="ARBA00022737"/>
    </source>
</evidence>
<keyword evidence="2" id="KW-0677">Repeat</keyword>
<evidence type="ECO:0000256" key="3">
    <source>
        <dbReference type="ARBA" id="ARBA00022786"/>
    </source>
</evidence>
<dbReference type="CDD" id="cd00200">
    <property type="entry name" value="WD40"/>
    <property type="match status" value="1"/>
</dbReference>
<proteinExistence type="predicted"/>
<organism evidence="7 8">
    <name type="scientific">Saccharomycopsis crataegensis</name>
    <dbReference type="NCBI Taxonomy" id="43959"/>
    <lineage>
        <taxon>Eukaryota</taxon>
        <taxon>Fungi</taxon>
        <taxon>Dikarya</taxon>
        <taxon>Ascomycota</taxon>
        <taxon>Saccharomycotina</taxon>
        <taxon>Saccharomycetes</taxon>
        <taxon>Saccharomycopsidaceae</taxon>
        <taxon>Saccharomycopsis</taxon>
    </lineage>
</organism>
<keyword evidence="1 4" id="KW-0853">WD repeat</keyword>
<dbReference type="SUPFAM" id="SSF81383">
    <property type="entry name" value="F-box domain"/>
    <property type="match status" value="1"/>
</dbReference>
<dbReference type="Gene3D" id="1.20.1280.50">
    <property type="match status" value="1"/>
</dbReference>
<dbReference type="Pfam" id="PF00400">
    <property type="entry name" value="WD40"/>
    <property type="match status" value="5"/>
</dbReference>
<dbReference type="FunFam" id="2.130.10.10:FF:000715">
    <property type="entry name" value="F-box protein MET30"/>
    <property type="match status" value="1"/>
</dbReference>
<dbReference type="RefSeq" id="XP_064852747.1">
    <property type="nucleotide sequence ID" value="XM_064996675.1"/>
</dbReference>